<dbReference type="AlphaFoldDB" id="A0A0R3S4A4"/>
<evidence type="ECO:0000313" key="1">
    <source>
        <dbReference type="Proteomes" id="UP000050640"/>
    </source>
</evidence>
<organism evidence="1 2">
    <name type="scientific">Elaeophora elaphi</name>
    <dbReference type="NCBI Taxonomy" id="1147741"/>
    <lineage>
        <taxon>Eukaryota</taxon>
        <taxon>Metazoa</taxon>
        <taxon>Ecdysozoa</taxon>
        <taxon>Nematoda</taxon>
        <taxon>Chromadorea</taxon>
        <taxon>Rhabditida</taxon>
        <taxon>Spirurina</taxon>
        <taxon>Spiruromorpha</taxon>
        <taxon>Filarioidea</taxon>
        <taxon>Onchocercidae</taxon>
        <taxon>Elaeophora</taxon>
    </lineage>
</organism>
<dbReference type="InterPro" id="IPR038479">
    <property type="entry name" value="Transthyretin-like_sf"/>
</dbReference>
<protein>
    <submittedName>
        <fullName evidence="2">N-acetylmuramoyl-L-alanine amidase</fullName>
    </submittedName>
</protein>
<accession>A0A0R3S4A4</accession>
<keyword evidence="1" id="KW-1185">Reference proteome</keyword>
<reference evidence="2" key="1">
    <citation type="submission" date="2017-02" db="UniProtKB">
        <authorList>
            <consortium name="WormBaseParasite"/>
        </authorList>
    </citation>
    <scope>IDENTIFICATION</scope>
</reference>
<dbReference type="STRING" id="1147741.A0A0R3S4A4"/>
<proteinExistence type="predicted"/>
<sequence>MDSFITEQQPNHKGHFRLFGGRTMLEKPILVINHQCGLANNKHQKDIYRQFIIYIPYSYYNSARIGLKVFHIGRLGLDINYPNERNEPLIDLMT</sequence>
<evidence type="ECO:0000313" key="2">
    <source>
        <dbReference type="WBParaSite" id="EEL_0000962001-mRNA-1"/>
    </source>
</evidence>
<dbReference type="Proteomes" id="UP000050640">
    <property type="component" value="Unplaced"/>
</dbReference>
<name>A0A0R3S4A4_9BILA</name>
<dbReference type="Gene3D" id="2.60.40.3330">
    <property type="match status" value="1"/>
</dbReference>
<dbReference type="WBParaSite" id="EEL_0000962001-mRNA-1">
    <property type="protein sequence ID" value="EEL_0000962001-mRNA-1"/>
    <property type="gene ID" value="EEL_0000962001"/>
</dbReference>